<comment type="caution">
    <text evidence="1">The sequence shown here is derived from an EMBL/GenBank/DDBJ whole genome shotgun (WGS) entry which is preliminary data.</text>
</comment>
<sequence>MTTELDQLRSRIAELRQGLEAGIDERREIWRYRLERGRAVFEAGARQRHRELREGLAGYVARARLSVVITAPFIYALIVPFALLDLFVSVYQAVCFPVYGIQKVRRADHIIIDRHMLAYLNGLQKLNCVYCGYANGLISYVREIAGRTEAHWCPIKHARHASDPHPYYDGFCDFGDAEGFRARVDSRDRRKDG</sequence>
<proteinExistence type="predicted"/>
<keyword evidence="2" id="KW-1185">Reference proteome</keyword>
<dbReference type="Proteomes" id="UP000477083">
    <property type="component" value="Unassembled WGS sequence"/>
</dbReference>
<dbReference type="EMBL" id="WWNR01000009">
    <property type="protein sequence ID" value="MZQ90235.1"/>
    <property type="molecule type" value="Genomic_DNA"/>
</dbReference>
<protein>
    <submittedName>
        <fullName evidence="1">Uncharacterized protein</fullName>
    </submittedName>
</protein>
<dbReference type="OrthoDB" id="9795505at2"/>
<reference evidence="1 2" key="1">
    <citation type="submission" date="2020-01" db="EMBL/GenBank/DDBJ databases">
        <title>Frigidibacter albus SP32T (=CGMCC 1.13995T).</title>
        <authorList>
            <person name="Liao X."/>
        </authorList>
    </citation>
    <scope>NUCLEOTIDE SEQUENCE [LARGE SCALE GENOMIC DNA]</scope>
    <source>
        <strain evidence="1 2">SP32</strain>
    </source>
</reference>
<name>A0A6L8VIS0_9RHOB</name>
<gene>
    <name evidence="1" type="ORF">GS660_14160</name>
</gene>
<organism evidence="1 2">
    <name type="scientific">Frigidibacter albus</name>
    <dbReference type="NCBI Taxonomy" id="1465486"/>
    <lineage>
        <taxon>Bacteria</taxon>
        <taxon>Pseudomonadati</taxon>
        <taxon>Pseudomonadota</taxon>
        <taxon>Alphaproteobacteria</taxon>
        <taxon>Rhodobacterales</taxon>
        <taxon>Paracoccaceae</taxon>
        <taxon>Frigidibacter</taxon>
    </lineage>
</organism>
<dbReference type="AlphaFoldDB" id="A0A6L8VIS0"/>
<evidence type="ECO:0000313" key="2">
    <source>
        <dbReference type="Proteomes" id="UP000477083"/>
    </source>
</evidence>
<evidence type="ECO:0000313" key="1">
    <source>
        <dbReference type="EMBL" id="MZQ90235.1"/>
    </source>
</evidence>
<dbReference type="RefSeq" id="WP_161347630.1">
    <property type="nucleotide sequence ID" value="NZ_BMGW01000009.1"/>
</dbReference>
<accession>A0A6L8VIS0</accession>